<accession>M4BSY0</accession>
<dbReference type="AlphaFoldDB" id="M4BSY0"/>
<dbReference type="Proteomes" id="UP000011713">
    <property type="component" value="Unassembled WGS sequence"/>
</dbReference>
<dbReference type="EnsemblProtists" id="HpaT809565">
    <property type="protein sequence ID" value="HpaP809565"/>
    <property type="gene ID" value="HpaG809565"/>
</dbReference>
<evidence type="ECO:0000313" key="2">
    <source>
        <dbReference type="Proteomes" id="UP000011713"/>
    </source>
</evidence>
<sequence length="61" mass="6802">MFSQQLCLLRTLLVKQGYFFPLDVKFILNDLGDGGVLSFWPQGGQQCAKVAICDLTKGCYL</sequence>
<dbReference type="HOGENOM" id="CLU_202814_0_0_1"/>
<evidence type="ECO:0000313" key="1">
    <source>
        <dbReference type="EnsemblProtists" id="HpaP809565"/>
    </source>
</evidence>
<proteinExistence type="predicted"/>
<organism evidence="1 2">
    <name type="scientific">Hyaloperonospora arabidopsidis (strain Emoy2)</name>
    <name type="common">Downy mildew agent</name>
    <name type="synonym">Peronospora arabidopsidis</name>
    <dbReference type="NCBI Taxonomy" id="559515"/>
    <lineage>
        <taxon>Eukaryota</taxon>
        <taxon>Sar</taxon>
        <taxon>Stramenopiles</taxon>
        <taxon>Oomycota</taxon>
        <taxon>Peronosporomycetes</taxon>
        <taxon>Peronosporales</taxon>
        <taxon>Peronosporaceae</taxon>
        <taxon>Hyaloperonospora</taxon>
    </lineage>
</organism>
<protein>
    <submittedName>
        <fullName evidence="1">Uncharacterized protein</fullName>
    </submittedName>
</protein>
<dbReference type="InParanoid" id="M4BSY0"/>
<dbReference type="VEuPathDB" id="FungiDB:HpaG809565"/>
<reference evidence="2" key="1">
    <citation type="journal article" date="2010" name="Science">
        <title>Signatures of adaptation to obligate biotrophy in the Hyaloperonospora arabidopsidis genome.</title>
        <authorList>
            <person name="Baxter L."/>
            <person name="Tripathy S."/>
            <person name="Ishaque N."/>
            <person name="Boot N."/>
            <person name="Cabral A."/>
            <person name="Kemen E."/>
            <person name="Thines M."/>
            <person name="Ah-Fong A."/>
            <person name="Anderson R."/>
            <person name="Badejoko W."/>
            <person name="Bittner-Eddy P."/>
            <person name="Boore J.L."/>
            <person name="Chibucos M.C."/>
            <person name="Coates M."/>
            <person name="Dehal P."/>
            <person name="Delehaunty K."/>
            <person name="Dong S."/>
            <person name="Downton P."/>
            <person name="Dumas B."/>
            <person name="Fabro G."/>
            <person name="Fronick C."/>
            <person name="Fuerstenberg S.I."/>
            <person name="Fulton L."/>
            <person name="Gaulin E."/>
            <person name="Govers F."/>
            <person name="Hughes L."/>
            <person name="Humphray S."/>
            <person name="Jiang R.H."/>
            <person name="Judelson H."/>
            <person name="Kamoun S."/>
            <person name="Kyung K."/>
            <person name="Meijer H."/>
            <person name="Minx P."/>
            <person name="Morris P."/>
            <person name="Nelson J."/>
            <person name="Phuntumart V."/>
            <person name="Qutob D."/>
            <person name="Rehmany A."/>
            <person name="Rougon-Cardoso A."/>
            <person name="Ryden P."/>
            <person name="Torto-Alalibo T."/>
            <person name="Studholme D."/>
            <person name="Wang Y."/>
            <person name="Win J."/>
            <person name="Wood J."/>
            <person name="Clifton S.W."/>
            <person name="Rogers J."/>
            <person name="Van den Ackerveken G."/>
            <person name="Jones J.D."/>
            <person name="McDowell J.M."/>
            <person name="Beynon J."/>
            <person name="Tyler B.M."/>
        </authorList>
    </citation>
    <scope>NUCLEOTIDE SEQUENCE [LARGE SCALE GENOMIC DNA]</scope>
    <source>
        <strain evidence="2">Emoy2</strain>
    </source>
</reference>
<name>M4BSY0_HYAAE</name>
<keyword evidence="2" id="KW-1185">Reference proteome</keyword>
<reference evidence="1" key="2">
    <citation type="submission" date="2015-06" db="UniProtKB">
        <authorList>
            <consortium name="EnsemblProtists"/>
        </authorList>
    </citation>
    <scope>IDENTIFICATION</scope>
    <source>
        <strain evidence="1">Emoy2</strain>
    </source>
</reference>
<dbReference type="EMBL" id="JH597801">
    <property type="status" value="NOT_ANNOTATED_CDS"/>
    <property type="molecule type" value="Genomic_DNA"/>
</dbReference>